<gene>
    <name evidence="2" type="ORF">AAM4_0768</name>
</gene>
<protein>
    <submittedName>
        <fullName evidence="2">Uncharacterized protein</fullName>
    </submittedName>
</protein>
<dbReference type="RefSeq" id="WP_210579232.1">
    <property type="nucleotide sequence ID" value="NZ_LK995479.1"/>
</dbReference>
<evidence type="ECO:0000256" key="1">
    <source>
        <dbReference type="SAM" id="MobiDB-lite"/>
    </source>
</evidence>
<reference evidence="2" key="1">
    <citation type="submission" date="2014-07" db="EMBL/GenBank/DDBJ databases">
        <authorList>
            <person name="Zhang J.E."/>
            <person name="Yang H."/>
            <person name="Guo J."/>
            <person name="Deng Z."/>
            <person name="Luo H."/>
            <person name="Luo M."/>
            <person name="Zhao B."/>
        </authorList>
    </citation>
    <scope>NUCLEOTIDE SEQUENCE</scope>
    <source>
        <strain evidence="2">AM4</strain>
    </source>
</reference>
<dbReference type="AlphaFoldDB" id="A0A1L7RKH2"/>
<evidence type="ECO:0000313" key="2">
    <source>
        <dbReference type="EMBL" id="CED90600.1"/>
    </source>
</evidence>
<organism evidence="2">
    <name type="scientific">Actinomyces succiniciruminis</name>
    <dbReference type="NCBI Taxonomy" id="1522002"/>
    <lineage>
        <taxon>Bacteria</taxon>
        <taxon>Bacillati</taxon>
        <taxon>Actinomycetota</taxon>
        <taxon>Actinomycetes</taxon>
        <taxon>Actinomycetales</taxon>
        <taxon>Actinomycetaceae</taxon>
        <taxon>Actinomyces</taxon>
    </lineage>
</organism>
<name>A0A1L7RKH2_9ACTO</name>
<dbReference type="EMBL" id="LK995479">
    <property type="protein sequence ID" value="CED90600.1"/>
    <property type="molecule type" value="Genomic_DNA"/>
</dbReference>
<proteinExistence type="predicted"/>
<sequence length="318" mass="32545">MTATATPAPLGVMLHATCDMDTLLEALAAVVPHVGSDKAGPGCERLRLVLDVEAMRLCLLATDSESAIMASVPLEDADDAVVIDDDDGPGVRVVDRVDLDLSAGAAKTIFAVFKRVAGETVRLDVPADGRSVQVTDTSGMLVGRTVRVAAMGEWGPVDDEQRVDAAALIAHTCAAPLALQTTCSLLPKTLARWSPTAKALGVLPLRVTAGGMGLVAYGDLADADNLVVLGCLRIHGTVDAVPASEAAYDGPATAVLMDLLLDGSPVGGEATEEVSHAMVTELSAWLHEQDDTDTDTDGGGEPDGDGDDGDPNDGGDAA</sequence>
<accession>A0A1L7RKH2</accession>
<feature type="compositionally biased region" description="Acidic residues" evidence="1">
    <location>
        <begin position="290"/>
        <end position="318"/>
    </location>
</feature>
<feature type="region of interest" description="Disordered" evidence="1">
    <location>
        <begin position="283"/>
        <end position="318"/>
    </location>
</feature>